<name>A0A2Y9TXC8_9GAMM</name>
<dbReference type="InterPro" id="IPR002789">
    <property type="entry name" value="HerA_central"/>
</dbReference>
<sequence>MSVKLYETYLAQTFIEWVSRDIQAGERYDFKSPDANNALKLYKAFVELSGENSIMLAEQNFHYILCNDIRLIPVLHGDSEPAFTENYISHLRDQFSNSDESFKDVALLIIHNSMLDTLLNSAKDVAASGAIWHPETFSCKLKELIMPGRKDYALSCCLLEDQLAITLDEGATVFSFAPLYPLLDDGNLDFTELELFKDDALLDFDKEQLRNRLNENRKLYSSITESVERYSDQLENVLSEFSPKFIQQHFVENDDWRSLDFSVYREEIKTNNEQKLVLDDISIIDGILWQRAKSSTKAGQRDFSLLIQVPQGQQQAELSFTFIGNDLQDKQVRIAHNNKLKKQRLWQISRAGGKYSRMKVAVPFDGHPCFFSLELVDRGNRAEEYKFRLLIVQKGSFWLEDIKHCYRIEPGNGRLTLQLEENKLRIAQSGDEICTLDENINDIDCSQYAQLDFDTLANESELIEFTLLSGEDRLRFNIEGLSAEEVLTLPLLFDQNRISKLFREDGHAEYNRTKQRIILDNTEHRIVGVRLQLLELEATMVEQQLLYVGKNHHSFTLNDIQTDHPNLYHAYQELFAYYQRYNSLPSLVSWSESYCLLINKVLVAYEQVLLNIAPYQVLSEQDKSLLRLGTYYHEDPDFFEHRERLSPLHPLILAYHLQLVEAIRAEFKQHSSTSFAELPDITLDRLIASGLMPFVYHSEHEYAQLQPVAENRFWIDIVPQRGMSHDYVKRLVKDKLNEFTDAYARLFYGAGNSALIINAINQGKAKELFIGLVDYFKQEKENATPIHVNCYDEHLIQNTFDDFAESGSYEQLKDNLGLNSGAWRTDADMLIDLMRSRLTFSKFTTPPENEKLAYAHLAFFSNIAPVDCRSINIDKAPSGVLCHGLIAGEGSETQSDAYFTAFGLRQVNTEPYSTLRLAKLLGTLWQPARQSNSQYQGQSLGLAVSANFKELLTRSYDSSLWTTIIDPKVTLDFFTNQKGVVLIHYSDQYTSCAGYDAVTVTKQVSLFKQLLQMENTEKQESKIDGEQLLSEFNAFNGEWLLRMLRSNDKERKEKHGIIGAYKFTQAMLRHSDICWIPLSVAEMIRVSGNVGLRMKESEFSRQLHGYRKGAISDDVLFVGFKDGKLFLLPLEVKTGVRPDYKYAGQQARELKRYLQQDILGKTTLASQLYRALFIRQILMQVEKLQIYGVLNSSALEPFLANREWWLTGEYQLGELPDYINGIVLAHVSNGSCFEPSWKETEDRILQIELPYTLLSSLIAARTNTQWEVLMERYHVPEKYQLKPNSEMSVFEAKLDELLAVLEIEPISESVQVNIPVDKSESPQPTVISDEPLQVLFGHESLHQTPLYWEPTNTAKFMNTNTGIIGTMGTGKTQFTKSVVTQLIRSQPNNVAGAPIGLLIFDYKSDYIDEAFIAATGAKKYRLSLLPYNPLSLFGDMPMLPRHTAMGFAETMGRAYNLGVKQRMKLITLVMECYEAAGISAKDSSTWGLTAPTIEDIWQRYITQDKVEEDSLYAALYNLADFQIFETNPENMVSLYDLLTGVTVIELSGYSEEIQNLVVALTLDLFYAQMQKRGKPIIQGDYRQMTKMILVDEADNFMRQDFPSLRKILKEGREYGVGVILSTQEITHFKTGDNNYASYILTWVIHRVSEIKNTDIKAVFNVDDKNEQESLMGQVRQLDKHFSLYIDGDKKVKKMRDKAFWEL</sequence>
<dbReference type="NCBIfam" id="TIGR03237">
    <property type="entry name" value="dnd_assoc_2"/>
    <property type="match status" value="1"/>
</dbReference>
<dbReference type="KEGG" id="lpv:HYN51_06335"/>
<dbReference type="PANTHER" id="PTHR42957">
    <property type="entry name" value="HELICASE MJ1565-RELATED"/>
    <property type="match status" value="1"/>
</dbReference>
<dbReference type="OrthoDB" id="9806951at2"/>
<evidence type="ECO:0000313" key="2">
    <source>
        <dbReference type="EMBL" id="AWH88211.1"/>
    </source>
</evidence>
<dbReference type="EMBL" id="CP029185">
    <property type="protein sequence ID" value="AWH88211.1"/>
    <property type="molecule type" value="Genomic_DNA"/>
</dbReference>
<dbReference type="Pfam" id="PF01935">
    <property type="entry name" value="DUF87"/>
    <property type="match status" value="1"/>
</dbReference>
<accession>A0A2Y9TXC8</accession>
<feature type="domain" description="Helicase HerA central" evidence="1">
    <location>
        <begin position="1354"/>
        <end position="1562"/>
    </location>
</feature>
<dbReference type="REBASE" id="250737">
    <property type="entry name" value="Lsp51DptHP"/>
</dbReference>
<dbReference type="PANTHER" id="PTHR42957:SF1">
    <property type="entry name" value="HELICASE MJ1565-RELATED"/>
    <property type="match status" value="1"/>
</dbReference>
<dbReference type="InterPro" id="IPR027417">
    <property type="entry name" value="P-loop_NTPase"/>
</dbReference>
<dbReference type="InterPro" id="IPR017646">
    <property type="entry name" value="Dnd_assoc_2"/>
</dbReference>
<organism evidence="2 3">
    <name type="scientific">Limnobaculum parvum</name>
    <dbReference type="NCBI Taxonomy" id="2172103"/>
    <lineage>
        <taxon>Bacteria</taxon>
        <taxon>Pseudomonadati</taxon>
        <taxon>Pseudomonadota</taxon>
        <taxon>Gammaproteobacteria</taxon>
        <taxon>Enterobacterales</taxon>
        <taxon>Budviciaceae</taxon>
        <taxon>Limnobaculum</taxon>
    </lineage>
</organism>
<reference evidence="2 3" key="1">
    <citation type="journal article" date="2019" name="Int. J. Syst. Evol. Microbiol.">
        <title>Limnobaculum parvum gen. nov., sp. nov., isolated from a freshwater lake.</title>
        <authorList>
            <person name="Baek C."/>
            <person name="Shin S.K."/>
            <person name="Yi H."/>
        </authorList>
    </citation>
    <scope>NUCLEOTIDE SEQUENCE [LARGE SCALE GENOMIC DNA]</scope>
    <source>
        <strain evidence="2 3">HYN0051</strain>
    </source>
</reference>
<proteinExistence type="predicted"/>
<dbReference type="Gene3D" id="3.40.50.300">
    <property type="entry name" value="P-loop containing nucleotide triphosphate hydrolases"/>
    <property type="match status" value="2"/>
</dbReference>
<dbReference type="InterPro" id="IPR008571">
    <property type="entry name" value="HerA-like"/>
</dbReference>
<evidence type="ECO:0000313" key="3">
    <source>
        <dbReference type="Proteomes" id="UP000244908"/>
    </source>
</evidence>
<evidence type="ECO:0000259" key="1">
    <source>
        <dbReference type="Pfam" id="PF01935"/>
    </source>
</evidence>
<dbReference type="Proteomes" id="UP000244908">
    <property type="component" value="Chromosome"/>
</dbReference>
<protein>
    <submittedName>
        <fullName evidence="2">DNA phosphorothioation-dependent restriction protein DptH</fullName>
    </submittedName>
</protein>
<gene>
    <name evidence="2" type="primary">dptH</name>
    <name evidence="2" type="ORF">HYN51_06335</name>
</gene>
<dbReference type="RefSeq" id="WP_108900286.1">
    <property type="nucleotide sequence ID" value="NZ_CP029185.2"/>
</dbReference>
<keyword evidence="3" id="KW-1185">Reference proteome</keyword>
<dbReference type="SUPFAM" id="SSF52540">
    <property type="entry name" value="P-loop containing nucleoside triphosphate hydrolases"/>
    <property type="match status" value="1"/>
</dbReference>